<keyword evidence="1" id="KW-0963">Cytoplasm</keyword>
<feature type="region of interest" description="Disordered" evidence="6">
    <location>
        <begin position="581"/>
        <end position="613"/>
    </location>
</feature>
<evidence type="ECO:0000256" key="3">
    <source>
        <dbReference type="ARBA" id="ARBA00022884"/>
    </source>
</evidence>
<dbReference type="InterPro" id="IPR054711">
    <property type="entry name" value="eIF3a_PCI_TPR-like"/>
</dbReference>
<feature type="compositionally biased region" description="Basic and acidic residues" evidence="6">
    <location>
        <begin position="914"/>
        <end position="924"/>
    </location>
</feature>
<dbReference type="GO" id="GO:0001732">
    <property type="term" value="P:formation of cytoplasmic translation initiation complex"/>
    <property type="evidence" value="ECO:0007669"/>
    <property type="project" value="TreeGrafter"/>
</dbReference>
<proteinExistence type="predicted"/>
<dbReference type="InterPro" id="IPR000717">
    <property type="entry name" value="PCI_dom"/>
</dbReference>
<dbReference type="GO" id="GO:0003743">
    <property type="term" value="F:translation initiation factor activity"/>
    <property type="evidence" value="ECO:0007669"/>
    <property type="project" value="UniProtKB-KW"/>
</dbReference>
<dbReference type="AlphaFoldDB" id="A0A0G4FH57"/>
<evidence type="ECO:0000259" key="7">
    <source>
        <dbReference type="PROSITE" id="PS50250"/>
    </source>
</evidence>
<keyword evidence="2" id="KW-0396">Initiation factor</keyword>
<dbReference type="GO" id="GO:0043614">
    <property type="term" value="C:multi-eIF complex"/>
    <property type="evidence" value="ECO:0007669"/>
    <property type="project" value="TreeGrafter"/>
</dbReference>
<dbReference type="GO" id="GO:0071541">
    <property type="term" value="C:eukaryotic translation initiation factor 3 complex, eIF3m"/>
    <property type="evidence" value="ECO:0007669"/>
    <property type="project" value="TreeGrafter"/>
</dbReference>
<feature type="compositionally biased region" description="Basic and acidic residues" evidence="6">
    <location>
        <begin position="793"/>
        <end position="814"/>
    </location>
</feature>
<evidence type="ECO:0000313" key="8">
    <source>
        <dbReference type="EMBL" id="CEM12800.1"/>
    </source>
</evidence>
<dbReference type="Pfam" id="PF01399">
    <property type="entry name" value="PCI"/>
    <property type="match status" value="1"/>
</dbReference>
<feature type="compositionally biased region" description="Basic and acidic residues" evidence="6">
    <location>
        <begin position="934"/>
        <end position="967"/>
    </location>
</feature>
<dbReference type="InterPro" id="IPR027512">
    <property type="entry name" value="EIF3A"/>
</dbReference>
<feature type="compositionally biased region" description="Basic and acidic residues" evidence="6">
    <location>
        <begin position="821"/>
        <end position="830"/>
    </location>
</feature>
<dbReference type="PANTHER" id="PTHR14005">
    <property type="entry name" value="EUKARYOTIC TRANSLATION INITIATION FACTOR 3, THETA SUBUNIT"/>
    <property type="match status" value="1"/>
</dbReference>
<sequence length="1050" mass="120078">MASVLKPENALRRAQELEAVGQREDALTELQKFISNRKFKHQQFTIHMEEILKKYIELCVELNKIKQAKDGLINYRTLCQNQGETQSLQTVLSNFRERAESRVAAAMKKSTDFELAEDLEAEEAPEQILMKTLMADAGRDQMSREVHQTLRFCWECYKTTLEILRNNKALEKVYHKTAAKAFEFCVTHKRLQEFKRLCEMLRSHYALLQRTGLGGGANLVSLSNPDTVALILETRLVQLKTAVSLELFREAYATAEDIHILMSRHKKVTAFISALFYEKLAEIFWVAEETIFHANALLKCVQLNRGAAGPKKSTQTALAAVVLAVLGIPPYTAFRGSAGDLDPEQTVKAKKQKMAALMHLPQVPTRESLISEIQAKNFVNAAPPAVQQLFALIEDKFTPLSLCRDAIPLLESFKDSEDLNVYVPSIKKVVFWKLMRQLSGIYSVLSISAFCENLCPESFMPWSEAEANLVDLVHQGQVGARIDHVKGVLRFEAAASDPASILQSSMAELGSQLSRAVRMMFPGEAEDLAQKRRVELLDCMEARIDMEGAQLERRVRDISERNKKRQEVKQRIEADQRLRAERVKREEEEAERRRQEEERRKREEERLKAERKKREEEKRLEMLDVLKKVANEGTTAAKIKVAGKRVDELQLEDVEHLEEAELERAQEEQRKQERAERIKLRKLEAKRVDHLVRALRTEEQPFLQKWQKTTQESDTKFVEEQELIREKTAKERFDAEKELKASLKPCEKVVNVWLEERMKGRIAQHQRDLAEQTARLQQEVLRNKIARARERRRREDMRRREEEERQRLEEERQRRAASRGGRSDSDRTDSDYSDSDYSDDSRRSRGRSPPARRGGGRGRSRSRSYTPSSRSRSSSRGPRRGGGGGRGRSPSDSRTPPRGGRDRSRSPPARGGAGRRDEGDDWRRAGGPGPRGGGGRDRDDDPPRRDGGGDREWRGGARERDERDDGPRGGPRGGGRDWDNVRDNPRGDRDRDRRDGSPSDRGGRGRGPPPRGDRDRDAGSPPRRDDRDAPSPKPAEEGWEVQKPKGRGRK</sequence>
<organism evidence="8">
    <name type="scientific">Chromera velia CCMP2878</name>
    <dbReference type="NCBI Taxonomy" id="1169474"/>
    <lineage>
        <taxon>Eukaryota</taxon>
        <taxon>Sar</taxon>
        <taxon>Alveolata</taxon>
        <taxon>Colpodellida</taxon>
        <taxon>Chromeraceae</taxon>
        <taxon>Chromera</taxon>
    </lineage>
</organism>
<evidence type="ECO:0000256" key="2">
    <source>
        <dbReference type="ARBA" id="ARBA00022540"/>
    </source>
</evidence>
<dbReference type="Gene3D" id="1.25.40.860">
    <property type="match status" value="1"/>
</dbReference>
<dbReference type="Pfam" id="PF22591">
    <property type="entry name" value="eIF3a_PCI_TPR-like"/>
    <property type="match status" value="1"/>
</dbReference>
<feature type="compositionally biased region" description="Low complexity" evidence="6">
    <location>
        <begin position="888"/>
        <end position="898"/>
    </location>
</feature>
<keyword evidence="3" id="KW-0694">RNA-binding</keyword>
<accession>A0A0G4FH57</accession>
<feature type="coiled-coil region" evidence="5">
    <location>
        <begin position="651"/>
        <end position="686"/>
    </location>
</feature>
<feature type="compositionally biased region" description="Basic and acidic residues" evidence="6">
    <location>
        <begin position="1011"/>
        <end position="1043"/>
    </location>
</feature>
<gene>
    <name evidence="8" type="ORF">Cvel_16996</name>
</gene>
<dbReference type="EMBL" id="CDMZ01000369">
    <property type="protein sequence ID" value="CEM12800.1"/>
    <property type="molecule type" value="Genomic_DNA"/>
</dbReference>
<dbReference type="PANTHER" id="PTHR14005:SF0">
    <property type="entry name" value="EUKARYOTIC TRANSLATION INITIATION FACTOR 3 SUBUNIT A"/>
    <property type="match status" value="1"/>
</dbReference>
<feature type="domain" description="PCI" evidence="7">
    <location>
        <begin position="314"/>
        <end position="496"/>
    </location>
</feature>
<reference evidence="8" key="1">
    <citation type="submission" date="2014-11" db="EMBL/GenBank/DDBJ databases">
        <authorList>
            <person name="Otto D Thomas"/>
            <person name="Naeem Raeece"/>
        </authorList>
    </citation>
    <scope>NUCLEOTIDE SEQUENCE</scope>
</reference>
<dbReference type="PROSITE" id="PS50250">
    <property type="entry name" value="PCI"/>
    <property type="match status" value="1"/>
</dbReference>
<feature type="compositionally biased region" description="Basic and acidic residues" evidence="6">
    <location>
        <begin position="974"/>
        <end position="1003"/>
    </location>
</feature>
<feature type="region of interest" description="Disordered" evidence="6">
    <location>
        <begin position="780"/>
        <end position="1050"/>
    </location>
</feature>
<name>A0A0G4FH57_9ALVE</name>
<dbReference type="Gene3D" id="4.10.860.10">
    <property type="entry name" value="UVR domain"/>
    <property type="match status" value="1"/>
</dbReference>
<dbReference type="VEuPathDB" id="CryptoDB:Cvel_16996"/>
<keyword evidence="4" id="KW-0648">Protein biosynthesis</keyword>
<dbReference type="GO" id="GO:0003729">
    <property type="term" value="F:mRNA binding"/>
    <property type="evidence" value="ECO:0007669"/>
    <property type="project" value="TreeGrafter"/>
</dbReference>
<feature type="compositionally biased region" description="Low complexity" evidence="6">
    <location>
        <begin position="863"/>
        <end position="876"/>
    </location>
</feature>
<evidence type="ECO:0000256" key="6">
    <source>
        <dbReference type="SAM" id="MobiDB-lite"/>
    </source>
</evidence>
<evidence type="ECO:0000256" key="5">
    <source>
        <dbReference type="SAM" id="Coils"/>
    </source>
</evidence>
<evidence type="ECO:0000256" key="4">
    <source>
        <dbReference type="ARBA" id="ARBA00022917"/>
    </source>
</evidence>
<dbReference type="GO" id="GO:0071540">
    <property type="term" value="C:eukaryotic translation initiation factor 3 complex, eIF3e"/>
    <property type="evidence" value="ECO:0007669"/>
    <property type="project" value="TreeGrafter"/>
</dbReference>
<keyword evidence="5" id="KW-0175">Coiled coil</keyword>
<evidence type="ECO:0000256" key="1">
    <source>
        <dbReference type="ARBA" id="ARBA00022490"/>
    </source>
</evidence>
<dbReference type="GO" id="GO:0002188">
    <property type="term" value="P:translation reinitiation"/>
    <property type="evidence" value="ECO:0007669"/>
    <property type="project" value="TreeGrafter"/>
</dbReference>
<dbReference type="PhylomeDB" id="A0A0G4FH57"/>
<protein>
    <recommendedName>
        <fullName evidence="7">PCI domain-containing protein</fullName>
    </recommendedName>
</protein>